<dbReference type="Gene3D" id="3.40.50.300">
    <property type="entry name" value="P-loop containing nucleotide triphosphate hydrolases"/>
    <property type="match status" value="1"/>
</dbReference>
<dbReference type="SUPFAM" id="SSF52540">
    <property type="entry name" value="P-loop containing nucleoside triphosphate hydrolases"/>
    <property type="match status" value="1"/>
</dbReference>
<protein>
    <recommendedName>
        <fullName evidence="2 9">DNA mismatch repair protein MutS</fullName>
    </recommendedName>
</protein>
<dbReference type="InterPro" id="IPR045076">
    <property type="entry name" value="MutS"/>
</dbReference>
<dbReference type="Gene3D" id="3.40.1170.10">
    <property type="entry name" value="DNA repair protein MutS, domain I"/>
    <property type="match status" value="1"/>
</dbReference>
<keyword evidence="6 9" id="KW-0238">DNA-binding</keyword>
<dbReference type="SUPFAM" id="SSF55271">
    <property type="entry name" value="DNA repair protein MutS, domain I"/>
    <property type="match status" value="1"/>
</dbReference>
<feature type="binding site" evidence="9">
    <location>
        <begin position="624"/>
        <end position="631"/>
    </location>
    <ligand>
        <name>ATP</name>
        <dbReference type="ChEBI" id="CHEBI:30616"/>
    </ligand>
</feature>
<reference evidence="13 14" key="1">
    <citation type="submission" date="2024-05" db="EMBL/GenBank/DDBJ databases">
        <authorList>
            <consortium name="Candidatus Magnetaquicoccaceae bacterium FCR-1 genome sequencing consortium"/>
            <person name="Shimoshige H."/>
            <person name="Shimamura S."/>
            <person name="Taoka A."/>
            <person name="Kobayashi H."/>
            <person name="Maekawa T."/>
        </authorList>
    </citation>
    <scope>NUCLEOTIDE SEQUENCE [LARGE SCALE GENOMIC DNA]</scope>
    <source>
        <strain evidence="13 14">FCR-1</strain>
    </source>
</reference>
<dbReference type="InterPro" id="IPR017261">
    <property type="entry name" value="DNA_mismatch_repair_MutS/MSH"/>
</dbReference>
<dbReference type="Proteomes" id="UP001628193">
    <property type="component" value="Unassembled WGS sequence"/>
</dbReference>
<evidence type="ECO:0000256" key="6">
    <source>
        <dbReference type="ARBA" id="ARBA00023125"/>
    </source>
</evidence>
<dbReference type="EMBL" id="BAAFGK010000005">
    <property type="protein sequence ID" value="GAB0058807.1"/>
    <property type="molecule type" value="Genomic_DNA"/>
</dbReference>
<evidence type="ECO:0000256" key="11">
    <source>
        <dbReference type="SAM" id="MobiDB-lite"/>
    </source>
</evidence>
<dbReference type="Pfam" id="PF00488">
    <property type="entry name" value="MutS_V"/>
    <property type="match status" value="1"/>
</dbReference>
<dbReference type="InterPro" id="IPR007696">
    <property type="entry name" value="DNA_mismatch_repair_MutS_core"/>
</dbReference>
<accession>A0ABQ0CD53</accession>
<organism evidence="13 14">
    <name type="scientific">Candidatus Magnetaquiglobus chichijimensis</name>
    <dbReference type="NCBI Taxonomy" id="3141448"/>
    <lineage>
        <taxon>Bacteria</taxon>
        <taxon>Pseudomonadati</taxon>
        <taxon>Pseudomonadota</taxon>
        <taxon>Magnetococcia</taxon>
        <taxon>Magnetococcales</taxon>
        <taxon>Candidatus Magnetaquicoccaceae</taxon>
        <taxon>Candidatus Magnetaquiglobus</taxon>
    </lineage>
</organism>
<evidence type="ECO:0000256" key="1">
    <source>
        <dbReference type="ARBA" id="ARBA00006271"/>
    </source>
</evidence>
<keyword evidence="3 9" id="KW-0547">Nucleotide-binding</keyword>
<name>A0ABQ0CD53_9PROT</name>
<proteinExistence type="inferred from homology"/>
<feature type="domain" description="DNA mismatch repair proteins mutS family" evidence="12">
    <location>
        <begin position="698"/>
        <end position="714"/>
    </location>
</feature>
<dbReference type="NCBIfam" id="TIGR01070">
    <property type="entry name" value="mutS1"/>
    <property type="match status" value="1"/>
</dbReference>
<evidence type="ECO:0000256" key="3">
    <source>
        <dbReference type="ARBA" id="ARBA00022741"/>
    </source>
</evidence>
<reference evidence="13 14" key="2">
    <citation type="submission" date="2024-09" db="EMBL/GenBank/DDBJ databases">
        <title>Draft genome sequence of Candidatus Magnetaquicoccaceae bacterium FCR-1.</title>
        <authorList>
            <person name="Shimoshige H."/>
            <person name="Shimamura S."/>
            <person name="Taoka A."/>
            <person name="Kobayashi H."/>
            <person name="Maekawa T."/>
        </authorList>
    </citation>
    <scope>NUCLEOTIDE SEQUENCE [LARGE SCALE GENOMIC DNA]</scope>
    <source>
        <strain evidence="13 14">FCR-1</strain>
    </source>
</reference>
<dbReference type="SMART" id="SM00533">
    <property type="entry name" value="MUTSd"/>
    <property type="match status" value="1"/>
</dbReference>
<dbReference type="RefSeq" id="WP_420906529.1">
    <property type="nucleotide sequence ID" value="NZ_BAAFGK010000005.1"/>
</dbReference>
<dbReference type="CDD" id="cd03284">
    <property type="entry name" value="ABC_MutS1"/>
    <property type="match status" value="1"/>
</dbReference>
<dbReference type="Pfam" id="PF01624">
    <property type="entry name" value="MutS_I"/>
    <property type="match status" value="1"/>
</dbReference>
<dbReference type="NCBIfam" id="NF003810">
    <property type="entry name" value="PRK05399.1"/>
    <property type="match status" value="1"/>
</dbReference>
<dbReference type="InterPro" id="IPR036187">
    <property type="entry name" value="DNA_mismatch_repair_MutS_sf"/>
</dbReference>
<evidence type="ECO:0000256" key="9">
    <source>
        <dbReference type="HAMAP-Rule" id="MF_00096"/>
    </source>
</evidence>
<evidence type="ECO:0000256" key="4">
    <source>
        <dbReference type="ARBA" id="ARBA00022763"/>
    </source>
</evidence>
<dbReference type="InterPro" id="IPR007695">
    <property type="entry name" value="DNA_mismatch_repair_MutS-lik_N"/>
</dbReference>
<gene>
    <name evidence="9 13" type="primary">mutS</name>
    <name evidence="13" type="ORF">SIID45300_03164</name>
</gene>
<sequence length="883" mass="96621">MTTPPHTPAMAQYWAIKADYPDTLLFYRMGDFYELFYDDAKKAAPILDVTLTQRGVSAGEPIPMAGVPARAVDDYLKKAILAGCRVAICEQMEPPGANKGPLRREVVRVVTRGTLTEENLLSPRLDNFLVAIAPAAPRQKGGPGIAALELSTGQFQVGAPGSWDAAAAALSALDPAEILLPRGWEPPEELNLPPERITRRAEWEFEPYQAADLLKEHFGTLTLEGFGIADSPVCTTAAGALIRYCQETQKAALAHVTGLTRTRSGEHMILDDTCRRNLEIMATLRHGERRGSLIGALDQTVTAMGGRLLAQWLNHPLQDPTRIRARQAGVTWLIARATAREALRDELKGISDLERLIGRVAMGRASPRDLAALRDSLERLPRLSATLRDTAEPLPPRLAEIAQRLAGHEALLNRLTTTLSDDPPLRLIDGGVIRAGVHAELDACRALSVDAKGVLGEMEQRERERLGIGSLKIKYHQSFGYTLEVPRTQTAKIPYDYRIQQTMTNTVRYVTPELKELEEQILNAEERAVFLESALFTELLGSVAADTPHLQHTAQALAALDVLTAFADRADRFGYCCPEINSGTGIHIRRGRHPVIEGLTGLDRFTPNDTDLEAEENRLALITGPNMGGKSTFMRQTALITLLAHVGAFVPADEARIGLTDRIFTRVGAADDLAAGQSTFMVEMTETAYILNHATERSLVILDEIGRGTSTRDGLAIAQAVIERLHSAIRCRALFATHFHELTELERPLTGLFNLTVTVKEEKGEILFLHAIAPGAADRSYGIHVAQLAGLPRSVTRRATEILTHLEASQEAPEGGNPDARGAPVASSSTRKRTPTRTPEPSRQLSLFAETDPPVVVELQTLDVDALSPRQALEMLYRLKKMV</sequence>
<dbReference type="Pfam" id="PF05192">
    <property type="entry name" value="MutS_III"/>
    <property type="match status" value="1"/>
</dbReference>
<dbReference type="PROSITE" id="PS00486">
    <property type="entry name" value="DNA_MISMATCH_REPAIR_2"/>
    <property type="match status" value="1"/>
</dbReference>
<dbReference type="Gene3D" id="3.30.420.110">
    <property type="entry name" value="MutS, connector domain"/>
    <property type="match status" value="1"/>
</dbReference>
<evidence type="ECO:0000313" key="14">
    <source>
        <dbReference type="Proteomes" id="UP001628193"/>
    </source>
</evidence>
<keyword evidence="7 9" id="KW-0234">DNA repair</keyword>
<evidence type="ECO:0000256" key="8">
    <source>
        <dbReference type="ARBA" id="ARBA00024647"/>
    </source>
</evidence>
<keyword evidence="5 9" id="KW-0067">ATP-binding</keyword>
<dbReference type="SMART" id="SM00534">
    <property type="entry name" value="MUTSac"/>
    <property type="match status" value="1"/>
</dbReference>
<dbReference type="HAMAP" id="MF_00096">
    <property type="entry name" value="MutS"/>
    <property type="match status" value="1"/>
</dbReference>
<dbReference type="InterPro" id="IPR007860">
    <property type="entry name" value="DNA_mmatch_repair_MutS_con_dom"/>
</dbReference>
<dbReference type="SUPFAM" id="SSF48334">
    <property type="entry name" value="DNA repair protein MutS, domain III"/>
    <property type="match status" value="1"/>
</dbReference>
<dbReference type="Gene3D" id="6.10.140.430">
    <property type="match status" value="1"/>
</dbReference>
<comment type="similarity">
    <text evidence="1 9 10">Belongs to the DNA mismatch repair MutS family.</text>
</comment>
<dbReference type="Gene3D" id="1.10.1420.10">
    <property type="match status" value="2"/>
</dbReference>
<feature type="region of interest" description="Disordered" evidence="11">
    <location>
        <begin position="806"/>
        <end position="849"/>
    </location>
</feature>
<dbReference type="InterPro" id="IPR000432">
    <property type="entry name" value="DNA_mismatch_repair_MutS_C"/>
</dbReference>
<dbReference type="Pfam" id="PF05188">
    <property type="entry name" value="MutS_II"/>
    <property type="match status" value="1"/>
</dbReference>
<dbReference type="PIRSF" id="PIRSF037677">
    <property type="entry name" value="DNA_mis_repair_Msh6"/>
    <property type="match status" value="1"/>
</dbReference>
<evidence type="ECO:0000256" key="2">
    <source>
        <dbReference type="ARBA" id="ARBA00021982"/>
    </source>
</evidence>
<evidence type="ECO:0000256" key="5">
    <source>
        <dbReference type="ARBA" id="ARBA00022840"/>
    </source>
</evidence>
<evidence type="ECO:0000256" key="10">
    <source>
        <dbReference type="RuleBase" id="RU003756"/>
    </source>
</evidence>
<dbReference type="InterPro" id="IPR007861">
    <property type="entry name" value="DNA_mismatch_repair_MutS_clamp"/>
</dbReference>
<dbReference type="Pfam" id="PF05190">
    <property type="entry name" value="MutS_IV"/>
    <property type="match status" value="1"/>
</dbReference>
<dbReference type="PANTHER" id="PTHR11361:SF34">
    <property type="entry name" value="DNA MISMATCH REPAIR PROTEIN MSH1, MITOCHONDRIAL"/>
    <property type="match status" value="1"/>
</dbReference>
<comment type="function">
    <text evidence="8 9">This protein is involved in the repair of mismatches in DNA. It is possible that it carries out the mismatch recognition step. This protein has a weak ATPase activity.</text>
</comment>
<keyword evidence="14" id="KW-1185">Reference proteome</keyword>
<dbReference type="InterPro" id="IPR005748">
    <property type="entry name" value="DNA_mismatch_repair_MutS"/>
</dbReference>
<dbReference type="InterPro" id="IPR016151">
    <property type="entry name" value="DNA_mismatch_repair_MutS_N"/>
</dbReference>
<dbReference type="PANTHER" id="PTHR11361">
    <property type="entry name" value="DNA MISMATCH REPAIR PROTEIN MUTS FAMILY MEMBER"/>
    <property type="match status" value="1"/>
</dbReference>
<evidence type="ECO:0000259" key="12">
    <source>
        <dbReference type="PROSITE" id="PS00486"/>
    </source>
</evidence>
<dbReference type="InterPro" id="IPR027417">
    <property type="entry name" value="P-loop_NTPase"/>
</dbReference>
<evidence type="ECO:0000313" key="13">
    <source>
        <dbReference type="EMBL" id="GAB0058807.1"/>
    </source>
</evidence>
<evidence type="ECO:0000256" key="7">
    <source>
        <dbReference type="ARBA" id="ARBA00023204"/>
    </source>
</evidence>
<dbReference type="InterPro" id="IPR036678">
    <property type="entry name" value="MutS_con_dom_sf"/>
</dbReference>
<keyword evidence="4 9" id="KW-0227">DNA damage</keyword>
<dbReference type="SUPFAM" id="SSF53150">
    <property type="entry name" value="DNA repair protein MutS, domain II"/>
    <property type="match status" value="1"/>
</dbReference>
<comment type="caution">
    <text evidence="13">The sequence shown here is derived from an EMBL/GenBank/DDBJ whole genome shotgun (WGS) entry which is preliminary data.</text>
</comment>